<dbReference type="KEGG" id="sus:Acid_7628"/>
<evidence type="ECO:0008006" key="3">
    <source>
        <dbReference type="Google" id="ProtNLM"/>
    </source>
</evidence>
<keyword evidence="1" id="KW-0732">Signal</keyword>
<feature type="chain" id="PRO_5004162897" description="PEP-CTERM protein-sorting domain-containing protein" evidence="1">
    <location>
        <begin position="20"/>
        <end position="172"/>
    </location>
</feature>
<dbReference type="AlphaFoldDB" id="Q01P90"/>
<evidence type="ECO:0000256" key="1">
    <source>
        <dbReference type="SAM" id="SignalP"/>
    </source>
</evidence>
<dbReference type="HOGENOM" id="CLU_1554264_0_0_0"/>
<protein>
    <recommendedName>
        <fullName evidence="3">PEP-CTERM protein-sorting domain-containing protein</fullName>
    </recommendedName>
</protein>
<proteinExistence type="predicted"/>
<feature type="signal peptide" evidence="1">
    <location>
        <begin position="1"/>
        <end position="19"/>
    </location>
</feature>
<evidence type="ECO:0000313" key="2">
    <source>
        <dbReference type="EMBL" id="ABJ88530.1"/>
    </source>
</evidence>
<sequence length="172" mass="18541" precursor="true">MRLFRVLLVLAVVSLGADAATVTTTTLTNQQSFDFDTQTFGFLSGGDFYYLSQDCSTCLDADKDRFWANNLGQRGLQDIGPVALLSINSIPTSGYFQFGVPDVVGHSYISLAEVGETPNYIFFQVTGKTTSSVTINWIYGPAAPAVAPEPGTSFLLAGGMLTLLYGRSRKAR</sequence>
<reference evidence="2" key="1">
    <citation type="submission" date="2006-10" db="EMBL/GenBank/DDBJ databases">
        <title>Complete sequence of Solibacter usitatus Ellin6076.</title>
        <authorList>
            <consortium name="US DOE Joint Genome Institute"/>
            <person name="Copeland A."/>
            <person name="Lucas S."/>
            <person name="Lapidus A."/>
            <person name="Barry K."/>
            <person name="Detter J.C."/>
            <person name="Glavina del Rio T."/>
            <person name="Hammon N."/>
            <person name="Israni S."/>
            <person name="Dalin E."/>
            <person name="Tice H."/>
            <person name="Pitluck S."/>
            <person name="Thompson L.S."/>
            <person name="Brettin T."/>
            <person name="Bruce D."/>
            <person name="Han C."/>
            <person name="Tapia R."/>
            <person name="Gilna P."/>
            <person name="Schmutz J."/>
            <person name="Larimer F."/>
            <person name="Land M."/>
            <person name="Hauser L."/>
            <person name="Kyrpides N."/>
            <person name="Mikhailova N."/>
            <person name="Janssen P.H."/>
            <person name="Kuske C.R."/>
            <person name="Richardson P."/>
        </authorList>
    </citation>
    <scope>NUCLEOTIDE SEQUENCE</scope>
    <source>
        <strain evidence="2">Ellin6076</strain>
    </source>
</reference>
<dbReference type="EMBL" id="CP000473">
    <property type="protein sequence ID" value="ABJ88530.1"/>
    <property type="molecule type" value="Genomic_DNA"/>
</dbReference>
<organism evidence="2">
    <name type="scientific">Solibacter usitatus (strain Ellin6076)</name>
    <dbReference type="NCBI Taxonomy" id="234267"/>
    <lineage>
        <taxon>Bacteria</taxon>
        <taxon>Pseudomonadati</taxon>
        <taxon>Acidobacteriota</taxon>
        <taxon>Terriglobia</taxon>
        <taxon>Bryobacterales</taxon>
        <taxon>Solibacteraceae</taxon>
        <taxon>Candidatus Solibacter</taxon>
    </lineage>
</organism>
<accession>Q01P90</accession>
<dbReference type="InterPro" id="IPR013424">
    <property type="entry name" value="Ice-binding_C"/>
</dbReference>
<gene>
    <name evidence="2" type="ordered locus">Acid_7628</name>
</gene>
<dbReference type="NCBIfam" id="TIGR02595">
    <property type="entry name" value="PEP_CTERM"/>
    <property type="match status" value="1"/>
</dbReference>
<name>Q01P90_SOLUE</name>
<dbReference type="InParanoid" id="Q01P90"/>